<evidence type="ECO:0000256" key="1">
    <source>
        <dbReference type="ARBA" id="ARBA00023015"/>
    </source>
</evidence>
<evidence type="ECO:0000256" key="3">
    <source>
        <dbReference type="ARBA" id="ARBA00023163"/>
    </source>
</evidence>
<dbReference type="Proteomes" id="UP000220629">
    <property type="component" value="Unassembled WGS sequence"/>
</dbReference>
<dbReference type="GO" id="GO:0003677">
    <property type="term" value="F:DNA binding"/>
    <property type="evidence" value="ECO:0007669"/>
    <property type="project" value="UniProtKB-KW"/>
</dbReference>
<gene>
    <name evidence="6" type="ORF">CRM94_15250</name>
</gene>
<dbReference type="InterPro" id="IPR036388">
    <property type="entry name" value="WH-like_DNA-bd_sf"/>
</dbReference>
<dbReference type="EMBL" id="PDDY01000001">
    <property type="protein sequence ID" value="PEH43393.1"/>
    <property type="molecule type" value="Genomic_DNA"/>
</dbReference>
<dbReference type="PANTHER" id="PTHR44688:SF16">
    <property type="entry name" value="DNA-BINDING TRANSCRIPTIONAL ACTIVATOR DEVR_DOSR"/>
    <property type="match status" value="1"/>
</dbReference>
<dbReference type="Pfam" id="PF00196">
    <property type="entry name" value="GerE"/>
    <property type="match status" value="1"/>
</dbReference>
<dbReference type="RefSeq" id="WP_096751704.1">
    <property type="nucleotide sequence ID" value="NZ_CADEPO010000008.1"/>
</dbReference>
<dbReference type="GO" id="GO:0006355">
    <property type="term" value="P:regulation of DNA-templated transcription"/>
    <property type="evidence" value="ECO:0007669"/>
    <property type="project" value="InterPro"/>
</dbReference>
<comment type="caution">
    <text evidence="6">The sequence shown here is derived from an EMBL/GenBank/DDBJ whole genome shotgun (WGS) entry which is preliminary data.</text>
</comment>
<evidence type="ECO:0000313" key="7">
    <source>
        <dbReference type="Proteomes" id="UP000220629"/>
    </source>
</evidence>
<reference evidence="7" key="1">
    <citation type="submission" date="2017-09" db="EMBL/GenBank/DDBJ databases">
        <title>FDA dAtabase for Regulatory Grade micrObial Sequences (FDA-ARGOS): Supporting development and validation of Infectious Disease Dx tests.</title>
        <authorList>
            <person name="Minogue T."/>
            <person name="Wolcott M."/>
            <person name="Wasieloski L."/>
            <person name="Aguilar W."/>
            <person name="Moore D."/>
            <person name="Tallon L."/>
            <person name="Sadzewicz L."/>
            <person name="Ott S."/>
            <person name="Zhao X."/>
            <person name="Nagaraj S."/>
            <person name="Vavikolanu K."/>
            <person name="Aluvathingal J."/>
            <person name="Nadendla S."/>
            <person name="Sichtig H."/>
        </authorList>
    </citation>
    <scope>NUCLEOTIDE SEQUENCE [LARGE SCALE GENOMIC DNA]</scope>
    <source>
        <strain evidence="7">FDAARGOS_390</strain>
    </source>
</reference>
<name>A0A2A7SIW7_BURGA</name>
<dbReference type="Gene3D" id="1.10.10.10">
    <property type="entry name" value="Winged helix-like DNA-binding domain superfamily/Winged helix DNA-binding domain"/>
    <property type="match status" value="1"/>
</dbReference>
<dbReference type="SMART" id="SM00421">
    <property type="entry name" value="HTH_LUXR"/>
    <property type="match status" value="1"/>
</dbReference>
<dbReference type="PANTHER" id="PTHR44688">
    <property type="entry name" value="DNA-BINDING TRANSCRIPTIONAL ACTIVATOR DEVR_DOSR"/>
    <property type="match status" value="1"/>
</dbReference>
<dbReference type="PROSITE" id="PS50043">
    <property type="entry name" value="HTH_LUXR_2"/>
    <property type="match status" value="1"/>
</dbReference>
<dbReference type="AlphaFoldDB" id="A0A2A7SIW7"/>
<evidence type="ECO:0000256" key="4">
    <source>
        <dbReference type="SAM" id="MobiDB-lite"/>
    </source>
</evidence>
<accession>A0A2A7SIW7</accession>
<proteinExistence type="predicted"/>
<organism evidence="6 7">
    <name type="scientific">Burkholderia gladioli</name>
    <name type="common">Pseudomonas marginata</name>
    <name type="synonym">Phytomonas marginata</name>
    <dbReference type="NCBI Taxonomy" id="28095"/>
    <lineage>
        <taxon>Bacteria</taxon>
        <taxon>Pseudomonadati</taxon>
        <taxon>Pseudomonadota</taxon>
        <taxon>Betaproteobacteria</taxon>
        <taxon>Burkholderiales</taxon>
        <taxon>Burkholderiaceae</taxon>
        <taxon>Burkholderia</taxon>
    </lineage>
</organism>
<feature type="domain" description="HTH luxR-type" evidence="5">
    <location>
        <begin position="195"/>
        <end position="258"/>
    </location>
</feature>
<dbReference type="InterPro" id="IPR000792">
    <property type="entry name" value="Tscrpt_reg_LuxR_C"/>
</dbReference>
<keyword evidence="1" id="KW-0805">Transcription regulation</keyword>
<dbReference type="SUPFAM" id="SSF46894">
    <property type="entry name" value="C-terminal effector domain of the bipartite response regulators"/>
    <property type="match status" value="1"/>
</dbReference>
<protein>
    <submittedName>
        <fullName evidence="6">LuxR family transcriptional regulator</fullName>
    </submittedName>
</protein>
<dbReference type="InterPro" id="IPR016032">
    <property type="entry name" value="Sig_transdc_resp-reg_C-effctor"/>
</dbReference>
<sequence>MRDSIVKLGRVISNVGTTRFFSAMQRFISGTVTIDMMHVSIWHTDPHLGQLVGASTIHGTALHDGGFGQRLPETLIEQILDPDGPRLIHLAPRLFDDESAVTPAHRCIILMRRVRTHFVVFLQREAERGDFRPDELASLGELSQALLPLVEQHASMQQPATASADDEFAPPAGEASAALPDSAADTLSQRFRERLEQQNITLSSREQQVCILILSGYTLPAICDELDLRASTIETYLKRARIKLGLSGRHGLSRWMIE</sequence>
<feature type="region of interest" description="Disordered" evidence="4">
    <location>
        <begin position="156"/>
        <end position="181"/>
    </location>
</feature>
<keyword evidence="3" id="KW-0804">Transcription</keyword>
<keyword evidence="2" id="KW-0238">DNA-binding</keyword>
<evidence type="ECO:0000259" key="5">
    <source>
        <dbReference type="PROSITE" id="PS50043"/>
    </source>
</evidence>
<dbReference type="PRINTS" id="PR00038">
    <property type="entry name" value="HTHLUXR"/>
</dbReference>
<evidence type="ECO:0000256" key="2">
    <source>
        <dbReference type="ARBA" id="ARBA00023125"/>
    </source>
</evidence>
<evidence type="ECO:0000313" key="6">
    <source>
        <dbReference type="EMBL" id="PEH43393.1"/>
    </source>
</evidence>